<dbReference type="Proteomes" id="UP000198733">
    <property type="component" value="Unassembled WGS sequence"/>
</dbReference>
<evidence type="ECO:0000256" key="1">
    <source>
        <dbReference type="SAM" id="MobiDB-lite"/>
    </source>
</evidence>
<evidence type="ECO:0000259" key="2">
    <source>
        <dbReference type="Pfam" id="PF03413"/>
    </source>
</evidence>
<feature type="region of interest" description="Disordered" evidence="1">
    <location>
        <begin position="229"/>
        <end position="269"/>
    </location>
</feature>
<gene>
    <name evidence="3" type="ORF">SAMN05216232_3315</name>
</gene>
<evidence type="ECO:0000313" key="3">
    <source>
        <dbReference type="EMBL" id="SEQ77146.1"/>
    </source>
</evidence>
<dbReference type="Pfam" id="PF03413">
    <property type="entry name" value="PepSY"/>
    <property type="match status" value="2"/>
</dbReference>
<dbReference type="InterPro" id="IPR025711">
    <property type="entry name" value="PepSY"/>
</dbReference>
<protein>
    <submittedName>
        <fullName evidence="3">Peptidase propeptide and YPEB domain-containing protein</fullName>
    </submittedName>
</protein>
<name>A0A1H9IRF9_9BACI</name>
<keyword evidence="4" id="KW-1185">Reference proteome</keyword>
<organism evidence="3 4">
    <name type="scientific">Virgibacillus subterraneus</name>
    <dbReference type="NCBI Taxonomy" id="621109"/>
    <lineage>
        <taxon>Bacteria</taxon>
        <taxon>Bacillati</taxon>
        <taxon>Bacillota</taxon>
        <taxon>Bacilli</taxon>
        <taxon>Bacillales</taxon>
        <taxon>Bacillaceae</taxon>
        <taxon>Virgibacillus</taxon>
    </lineage>
</organism>
<dbReference type="EMBL" id="FOEH01000005">
    <property type="protein sequence ID" value="SEQ77146.1"/>
    <property type="molecule type" value="Genomic_DNA"/>
</dbReference>
<comment type="caution">
    <text evidence="3">The sequence shown here is derived from an EMBL/GenBank/DDBJ whole genome shotgun (WGS) entry which is preliminary data.</text>
</comment>
<feature type="domain" description="PepSY" evidence="2">
    <location>
        <begin position="33"/>
        <end position="90"/>
    </location>
</feature>
<dbReference type="RefSeq" id="WP_092505627.1">
    <property type="nucleotide sequence ID" value="NZ_FOEH01000005.1"/>
</dbReference>
<reference evidence="3 4" key="1">
    <citation type="submission" date="2016-10" db="EMBL/GenBank/DDBJ databases">
        <authorList>
            <person name="Varghese N."/>
            <person name="Submissions S."/>
        </authorList>
    </citation>
    <scope>NUCLEOTIDE SEQUENCE [LARGE SCALE GENOMIC DNA]</scope>
    <source>
        <strain evidence="3 4">CGMCC 1.7734</strain>
    </source>
</reference>
<dbReference type="Gene3D" id="3.10.450.40">
    <property type="match status" value="2"/>
</dbReference>
<evidence type="ECO:0000313" key="4">
    <source>
        <dbReference type="Proteomes" id="UP000198733"/>
    </source>
</evidence>
<accession>A0A1H9IRF9</accession>
<feature type="region of interest" description="Disordered" evidence="1">
    <location>
        <begin position="99"/>
        <end position="162"/>
    </location>
</feature>
<feature type="compositionally biased region" description="Basic and acidic residues" evidence="1">
    <location>
        <begin position="122"/>
        <end position="162"/>
    </location>
</feature>
<feature type="compositionally biased region" description="Acidic residues" evidence="1">
    <location>
        <begin position="233"/>
        <end position="269"/>
    </location>
</feature>
<sequence length="269" mass="29990">MKKKIGVALAVFIGATAMGLGIYHSDAAQAEPKLSTEEIEQLVKDQYPGEITEMELEKSRNRAVYEIEIHDGQKEYEIKMDGNTGEVLKLEETMIASDVKQSNEVNIDDNKDDNKSTNNSNGDDKKVEKDDDRDDDTKELAIKEKDDSTKDDKNQQTKTDDDNSKIAKAVIDIGKAREIALNAFSGTIVSIELDEDDGRLLYELEMNTNKREAEIEIDAYTGEVLVLDIESKDNDDDANDSNDNDDDSDDSDDDDNDANADDDDTDDDD</sequence>
<proteinExistence type="predicted"/>
<feature type="domain" description="PepSY" evidence="2">
    <location>
        <begin position="174"/>
        <end position="225"/>
    </location>
</feature>